<proteinExistence type="predicted"/>
<evidence type="ECO:0000256" key="3">
    <source>
        <dbReference type="ARBA" id="ARBA00022729"/>
    </source>
</evidence>
<organism evidence="9">
    <name type="scientific">Borrelia coriaceae ATCC 43381</name>
    <dbReference type="NCBI Taxonomy" id="1408429"/>
    <lineage>
        <taxon>Bacteria</taxon>
        <taxon>Pseudomonadati</taxon>
        <taxon>Spirochaetota</taxon>
        <taxon>Spirochaetia</taxon>
        <taxon>Spirochaetales</taxon>
        <taxon>Borreliaceae</taxon>
        <taxon>Borrelia</taxon>
    </lineage>
</organism>
<evidence type="ECO:0000313" key="9">
    <source>
        <dbReference type="EMBL" id="AHH11327.1"/>
    </source>
</evidence>
<dbReference type="Pfam" id="PF00921">
    <property type="entry name" value="Lipoprotein_2"/>
    <property type="match status" value="1"/>
</dbReference>
<evidence type="ECO:0000256" key="4">
    <source>
        <dbReference type="ARBA" id="ARBA00023136"/>
    </source>
</evidence>
<dbReference type="SUPFAM" id="SSF74748">
    <property type="entry name" value="Variable surface antigen VlsE"/>
    <property type="match status" value="1"/>
</dbReference>
<dbReference type="InterPro" id="IPR000680">
    <property type="entry name" value="Borrelia_lipo"/>
</dbReference>
<sequence length="76" mass="8090">MRAMAKDGKFAAKQDDSHFKDANAINGAVASAVNKTLSTLIIAIRNTVDSGLKTISNILKTVKQEDQSVEATANNQ</sequence>
<evidence type="ECO:0000256" key="7">
    <source>
        <dbReference type="ARBA" id="ARBA00023288"/>
    </source>
</evidence>
<protein>
    <recommendedName>
        <fullName evidence="8">Variable large protein</fullName>
    </recommendedName>
</protein>
<evidence type="ECO:0000256" key="8">
    <source>
        <dbReference type="RuleBase" id="RU363105"/>
    </source>
</evidence>
<keyword evidence="3" id="KW-0732">Signal</keyword>
<gene>
    <name evidence="9" type="ORF">BCO_0125305</name>
</gene>
<evidence type="ECO:0000256" key="2">
    <source>
        <dbReference type="ARBA" id="ARBA00004459"/>
    </source>
</evidence>
<accession>W5SWR7</accession>
<comment type="subcellular location">
    <subcellularLocation>
        <location evidence="2 8">Cell outer membrane</location>
        <topology evidence="2 8">Lipid-anchor</topology>
    </subcellularLocation>
</comment>
<dbReference type="AlphaFoldDB" id="W5SWR7"/>
<dbReference type="GO" id="GO:0009279">
    <property type="term" value="C:cell outer membrane"/>
    <property type="evidence" value="ECO:0007669"/>
    <property type="project" value="UniProtKB-SubCell"/>
</dbReference>
<dbReference type="HOGENOM" id="CLU_168085_0_0_12"/>
<keyword evidence="5 8" id="KW-0564">Palmitate</keyword>
<reference evidence="9" key="1">
    <citation type="submission" date="2013-04" db="EMBL/GenBank/DDBJ databases">
        <title>Comparative Genomics of Relapsing Fever Spirochetes.</title>
        <authorList>
            <person name="Schwan T.G."/>
            <person name="Raffel S.J."/>
            <person name="Porcella S.F."/>
            <person name="Martens C.A."/>
            <person name="Bruno D.P."/>
            <person name="Ricklefs S.M."/>
            <person name="Barbian K.B."/>
        </authorList>
    </citation>
    <scope>NUCLEOTIDE SEQUENCE</scope>
    <source>
        <strain evidence="9">Co53</strain>
        <plasmid evidence="9">unnamed</plasmid>
    </source>
</reference>
<keyword evidence="6 8" id="KW-0998">Cell outer membrane</keyword>
<comment type="function">
    <text evidence="1 8">The Vlp and Vsp proteins are antigenically distinct proteins, only one vlp or vsp gene is transcriptionally active at any one time. Switching between these genes is a mechanism of host immune response evasion.</text>
</comment>
<dbReference type="EMBL" id="CP005750">
    <property type="protein sequence ID" value="AHH11327.1"/>
    <property type="molecule type" value="Genomic_DNA"/>
</dbReference>
<evidence type="ECO:0000256" key="1">
    <source>
        <dbReference type="ARBA" id="ARBA00003932"/>
    </source>
</evidence>
<name>W5SWR7_9SPIR</name>
<evidence type="ECO:0000256" key="6">
    <source>
        <dbReference type="ARBA" id="ARBA00023237"/>
    </source>
</evidence>
<keyword evidence="7 8" id="KW-0449">Lipoprotein</keyword>
<geneLocation type="plasmid" evidence="9">
    <name>unnamed</name>
</geneLocation>
<keyword evidence="9" id="KW-0614">Plasmid</keyword>
<evidence type="ECO:0000256" key="5">
    <source>
        <dbReference type="ARBA" id="ARBA00023139"/>
    </source>
</evidence>
<keyword evidence="4 8" id="KW-0472">Membrane</keyword>